<accession>A0A0K2VJE5</accession>
<dbReference type="InterPro" id="IPR052035">
    <property type="entry name" value="ZnF_BED_domain_contain"/>
</dbReference>
<dbReference type="InterPro" id="IPR012337">
    <property type="entry name" value="RNaseH-like_sf"/>
</dbReference>
<keyword evidence="4" id="KW-0862">Zinc</keyword>
<reference evidence="6" key="1">
    <citation type="submission" date="2014-05" db="EMBL/GenBank/DDBJ databases">
        <authorList>
            <person name="Chronopoulou M."/>
        </authorList>
    </citation>
    <scope>NUCLEOTIDE SEQUENCE</scope>
    <source>
        <tissue evidence="6">Whole organism</tissue>
    </source>
</reference>
<evidence type="ECO:0000256" key="4">
    <source>
        <dbReference type="ARBA" id="ARBA00022833"/>
    </source>
</evidence>
<dbReference type="GO" id="GO:0005634">
    <property type="term" value="C:nucleus"/>
    <property type="evidence" value="ECO:0007669"/>
    <property type="project" value="UniProtKB-SubCell"/>
</dbReference>
<sequence length="246" mass="27753">MLQEWEMFVLRNSGGNMVKGMHFSEIPDLSCSAHILDLVINDGLSSQRVAVNIMAKLKKIATDFHHSVTAVQRLSKIQEELGVPQHFIIQTVQTRWNSTLHMLVRMLEQKRSITAYASDHGHFSCLSDEEWSIASNLADTLGPLEEMTLEFSREDSSTSFILPCPVVLHRLLESEGPTTRSIQTMLNSLQKMFSKVKDSKEVVLACVLDPRYKERPLVPEMLTKVKTWLEGAMEISPPDSATEISI</sequence>
<evidence type="ECO:0000256" key="5">
    <source>
        <dbReference type="ARBA" id="ARBA00023242"/>
    </source>
</evidence>
<protein>
    <submittedName>
        <fullName evidence="6">Zinc finger BED domaincontaining protein 4like [Oreochromis niloticus]</fullName>
    </submittedName>
</protein>
<evidence type="ECO:0000313" key="6">
    <source>
        <dbReference type="EMBL" id="CDW50593.1"/>
    </source>
</evidence>
<name>A0A0K2VJE5_LEPSM</name>
<keyword evidence="2" id="KW-0479">Metal-binding</keyword>
<dbReference type="PANTHER" id="PTHR46481">
    <property type="entry name" value="ZINC FINGER BED DOMAIN-CONTAINING PROTEIN 4"/>
    <property type="match status" value="1"/>
</dbReference>
<keyword evidence="5" id="KW-0539">Nucleus</keyword>
<dbReference type="PANTHER" id="PTHR46481:SF10">
    <property type="entry name" value="ZINC FINGER BED DOMAIN-CONTAINING PROTEIN 39"/>
    <property type="match status" value="1"/>
</dbReference>
<keyword evidence="3" id="KW-0863">Zinc-finger</keyword>
<evidence type="ECO:0000256" key="3">
    <source>
        <dbReference type="ARBA" id="ARBA00022771"/>
    </source>
</evidence>
<dbReference type="GO" id="GO:0008270">
    <property type="term" value="F:zinc ion binding"/>
    <property type="evidence" value="ECO:0007669"/>
    <property type="project" value="UniProtKB-KW"/>
</dbReference>
<evidence type="ECO:0000256" key="2">
    <source>
        <dbReference type="ARBA" id="ARBA00022723"/>
    </source>
</evidence>
<comment type="subcellular location">
    <subcellularLocation>
        <location evidence="1">Nucleus</location>
    </subcellularLocation>
</comment>
<dbReference type="EMBL" id="HACA01033232">
    <property type="protein sequence ID" value="CDW50593.1"/>
    <property type="molecule type" value="Transcribed_RNA"/>
</dbReference>
<dbReference type="AlphaFoldDB" id="A0A0K2VJE5"/>
<dbReference type="OrthoDB" id="6369394at2759"/>
<evidence type="ECO:0000256" key="1">
    <source>
        <dbReference type="ARBA" id="ARBA00004123"/>
    </source>
</evidence>
<organism evidence="6">
    <name type="scientific">Lepeophtheirus salmonis</name>
    <name type="common">Salmon louse</name>
    <name type="synonym">Caligus salmonis</name>
    <dbReference type="NCBI Taxonomy" id="72036"/>
    <lineage>
        <taxon>Eukaryota</taxon>
        <taxon>Metazoa</taxon>
        <taxon>Ecdysozoa</taxon>
        <taxon>Arthropoda</taxon>
        <taxon>Crustacea</taxon>
        <taxon>Multicrustacea</taxon>
        <taxon>Hexanauplia</taxon>
        <taxon>Copepoda</taxon>
        <taxon>Siphonostomatoida</taxon>
        <taxon>Caligidae</taxon>
        <taxon>Lepeophtheirus</taxon>
    </lineage>
</organism>
<dbReference type="SUPFAM" id="SSF53098">
    <property type="entry name" value="Ribonuclease H-like"/>
    <property type="match status" value="1"/>
</dbReference>
<proteinExistence type="predicted"/>